<dbReference type="CDD" id="cd00180">
    <property type="entry name" value="PKc"/>
    <property type="match status" value="1"/>
</dbReference>
<feature type="compositionally biased region" description="Polar residues" evidence="1">
    <location>
        <begin position="339"/>
        <end position="355"/>
    </location>
</feature>
<comment type="caution">
    <text evidence="3">The sequence shown here is derived from an EMBL/GenBank/DDBJ whole genome shotgun (WGS) entry which is preliminary data.</text>
</comment>
<proteinExistence type="predicted"/>
<dbReference type="PROSITE" id="PS50011">
    <property type="entry name" value="PROTEIN_KINASE_DOM"/>
    <property type="match status" value="1"/>
</dbReference>
<dbReference type="InterPro" id="IPR000719">
    <property type="entry name" value="Prot_kinase_dom"/>
</dbReference>
<evidence type="ECO:0000256" key="1">
    <source>
        <dbReference type="SAM" id="MobiDB-lite"/>
    </source>
</evidence>
<organism evidence="3 4">
    <name type="scientific">Fusarium sarcochroum</name>
    <dbReference type="NCBI Taxonomy" id="1208366"/>
    <lineage>
        <taxon>Eukaryota</taxon>
        <taxon>Fungi</taxon>
        <taxon>Dikarya</taxon>
        <taxon>Ascomycota</taxon>
        <taxon>Pezizomycotina</taxon>
        <taxon>Sordariomycetes</taxon>
        <taxon>Hypocreomycetidae</taxon>
        <taxon>Hypocreales</taxon>
        <taxon>Nectriaceae</taxon>
        <taxon>Fusarium</taxon>
        <taxon>Fusarium lateritium species complex</taxon>
    </lineage>
</organism>
<dbReference type="PANTHER" id="PTHR24359:SF1">
    <property type="entry name" value="INHIBITOR OF NUCLEAR FACTOR KAPPA-B KINASE EPSILON SUBUNIT HOMOLOG 1-RELATED"/>
    <property type="match status" value="1"/>
</dbReference>
<dbReference type="OrthoDB" id="9992527at2759"/>
<sequence>MVHSHDNPGLHPADDASRNEEYFAFIEKNLSEGVNGYGHHVWFVRTSILRQWWTEPGGRRIPRALDLQNGIDNNVIIDCYLIIFSILVFIGKPHYIHEFVRQGYTDARLPFVNPPRVFGTDPAMVDMLRLFRDRQWKFCPVQFSKGMVRKFIDPRQILPIMESKLLRSSPKSTIKVVKLYPDCYDSGWAPSDTIVFKEFRTNEDNTLRYAWARECNALAHIGPCDQIVQYLGSFEQKDRCFVMLEYANGGSLLDLFKRDTLPQTITEIQRVQKSLMSLLLAINRIHNLKLRAEDQRTGFAHRDINPENILVFQDKDDPFSKDFKVKLADFDTATAAQVIDSTESGPQDNNGNRTYSPPEASRQHKAQEVDLMQVSIDCDIWSLGCVLADALVWLPGGWIAVQTAEQDRKTTIAASHKHLIGGGYGSCFHDGQALLPCVLRSHQAALASLPSTDGISQRVSDLIERMMLQPSSSRVKRSMDIWNEFDKLSMDPVANQPYPEQRSSSRPFSSPPAASSPNTYNRQSSFGDGLMTLSPSTTNQIVPDPDLSLSTLGLGSPVAHNRASLPASPSPISPGSRLETPTATYPPSRSSSFDKRLVENKDLPPSQVSNGGSSHTALHQQEPHAHPEQTSVLFPNKFVSDIINCRRSRQAREEILGFERFKQTIQPRHFIIVIDDSTLMRAIEQVMDIAESLVWLLKPIDSLGVEIRLTSNPNKRYQLNPKAFRSKIFRLPQTTESFFKPIREWFRGERGSGPCNMEFALNKIFREAGVVNPDHPTSVLVLTNGIWEGGCNRGDNIKGTIAHVVKQMESMNMLRTEFTIQFVSFGNDPIGIGRLDYVDDNPPKNSQGEKWDIVDHKRHTDNVWKILWGAASEAVDGS</sequence>
<accession>A0A8H4X8J2</accession>
<name>A0A8H4X8J2_9HYPO</name>
<feature type="domain" description="Protein kinase" evidence="2">
    <location>
        <begin position="160"/>
        <end position="486"/>
    </location>
</feature>
<reference evidence="3" key="1">
    <citation type="journal article" date="2020" name="BMC Genomics">
        <title>Correction to: Identification and distribution of gene clusters required for synthesis of sphingolipid metabolism inhibitors in diverse species of the filamentous fungus Fusarium.</title>
        <authorList>
            <person name="Kim H.S."/>
            <person name="Lohmar J.M."/>
            <person name="Busman M."/>
            <person name="Brown D.W."/>
            <person name="Naumann T.A."/>
            <person name="Divon H.H."/>
            <person name="Lysoe E."/>
            <person name="Uhlig S."/>
            <person name="Proctor R.H."/>
        </authorList>
    </citation>
    <scope>NUCLEOTIDE SEQUENCE</scope>
    <source>
        <strain evidence="3">NRRL 20472</strain>
    </source>
</reference>
<dbReference type="InterPro" id="IPR011009">
    <property type="entry name" value="Kinase-like_dom_sf"/>
</dbReference>
<dbReference type="Pfam" id="PF00069">
    <property type="entry name" value="Pkinase"/>
    <property type="match status" value="1"/>
</dbReference>
<dbReference type="EMBL" id="JABEXW010000380">
    <property type="protein sequence ID" value="KAF4964969.1"/>
    <property type="molecule type" value="Genomic_DNA"/>
</dbReference>
<evidence type="ECO:0000259" key="2">
    <source>
        <dbReference type="PROSITE" id="PS50011"/>
    </source>
</evidence>
<feature type="compositionally biased region" description="Polar residues" evidence="1">
    <location>
        <begin position="606"/>
        <end position="619"/>
    </location>
</feature>
<dbReference type="PANTHER" id="PTHR24359">
    <property type="entry name" value="SERINE/THREONINE-PROTEIN KINASE SBK1"/>
    <property type="match status" value="1"/>
</dbReference>
<keyword evidence="4" id="KW-1185">Reference proteome</keyword>
<evidence type="ECO:0000313" key="4">
    <source>
        <dbReference type="Proteomes" id="UP000622797"/>
    </source>
</evidence>
<dbReference type="Gene3D" id="1.10.510.10">
    <property type="entry name" value="Transferase(Phosphotransferase) domain 1"/>
    <property type="match status" value="1"/>
</dbReference>
<feature type="region of interest" description="Disordered" evidence="1">
    <location>
        <begin position="560"/>
        <end position="631"/>
    </location>
</feature>
<dbReference type="SUPFAM" id="SSF56112">
    <property type="entry name" value="Protein kinase-like (PK-like)"/>
    <property type="match status" value="1"/>
</dbReference>
<dbReference type="AlphaFoldDB" id="A0A8H4X8J2"/>
<dbReference type="SMART" id="SM00220">
    <property type="entry name" value="S_TKc"/>
    <property type="match status" value="1"/>
</dbReference>
<dbReference type="GO" id="GO:0005524">
    <property type="term" value="F:ATP binding"/>
    <property type="evidence" value="ECO:0007669"/>
    <property type="project" value="InterPro"/>
</dbReference>
<feature type="region of interest" description="Disordered" evidence="1">
    <location>
        <begin position="338"/>
        <end position="364"/>
    </location>
</feature>
<feature type="compositionally biased region" description="Basic and acidic residues" evidence="1">
    <location>
        <begin position="592"/>
        <end position="602"/>
    </location>
</feature>
<feature type="region of interest" description="Disordered" evidence="1">
    <location>
        <begin position="492"/>
        <end position="545"/>
    </location>
</feature>
<feature type="compositionally biased region" description="Polar residues" evidence="1">
    <location>
        <begin position="579"/>
        <end position="591"/>
    </location>
</feature>
<reference evidence="3" key="2">
    <citation type="submission" date="2020-05" db="EMBL/GenBank/DDBJ databases">
        <authorList>
            <person name="Kim H.-S."/>
            <person name="Proctor R.H."/>
            <person name="Brown D.W."/>
        </authorList>
    </citation>
    <scope>NUCLEOTIDE SEQUENCE</scope>
    <source>
        <strain evidence="3">NRRL 20472</strain>
    </source>
</reference>
<feature type="compositionally biased region" description="Low complexity" evidence="1">
    <location>
        <begin position="502"/>
        <end position="517"/>
    </location>
</feature>
<evidence type="ECO:0000313" key="3">
    <source>
        <dbReference type="EMBL" id="KAF4964969.1"/>
    </source>
</evidence>
<protein>
    <recommendedName>
        <fullName evidence="2">Protein kinase domain-containing protein</fullName>
    </recommendedName>
</protein>
<dbReference type="GO" id="GO:0004674">
    <property type="term" value="F:protein serine/threonine kinase activity"/>
    <property type="evidence" value="ECO:0007669"/>
    <property type="project" value="TreeGrafter"/>
</dbReference>
<dbReference type="Proteomes" id="UP000622797">
    <property type="component" value="Unassembled WGS sequence"/>
</dbReference>
<gene>
    <name evidence="3" type="ORF">FSARC_7147</name>
</gene>